<dbReference type="InterPro" id="IPR002758">
    <property type="entry name" value="Cation_antiport_E"/>
</dbReference>
<evidence type="ECO:0000313" key="9">
    <source>
        <dbReference type="Proteomes" id="UP000253744"/>
    </source>
</evidence>
<feature type="transmembrane region" description="Helical" evidence="7">
    <location>
        <begin position="56"/>
        <end position="80"/>
    </location>
</feature>
<dbReference type="PANTHER" id="PTHR34584">
    <property type="entry name" value="NA(+)/H(+) ANTIPORTER SUBUNIT E1"/>
    <property type="match status" value="1"/>
</dbReference>
<dbReference type="AlphaFoldDB" id="A0A345IGV9"/>
<dbReference type="STRING" id="1288484.GCA_000348665_00103"/>
<comment type="subcellular location">
    <subcellularLocation>
        <location evidence="1">Cell membrane</location>
        <topology evidence="1">Multi-pass membrane protein</topology>
    </subcellularLocation>
</comment>
<dbReference type="EMBL" id="CP031158">
    <property type="protein sequence ID" value="AXG98931.1"/>
    <property type="molecule type" value="Genomic_DNA"/>
</dbReference>
<dbReference type="PANTHER" id="PTHR34584:SF1">
    <property type="entry name" value="NA(+)_H(+) ANTIPORTER SUBUNIT E1"/>
    <property type="match status" value="1"/>
</dbReference>
<accession>A0A345IGV9</accession>
<dbReference type="GO" id="GO:0005886">
    <property type="term" value="C:plasma membrane"/>
    <property type="evidence" value="ECO:0007669"/>
    <property type="project" value="UniProtKB-SubCell"/>
</dbReference>
<dbReference type="PIRSF" id="PIRSF019239">
    <property type="entry name" value="MrpE"/>
    <property type="match status" value="1"/>
</dbReference>
<protein>
    <submittedName>
        <fullName evidence="8">Na+/H+ antiporter subunit E</fullName>
    </submittedName>
</protein>
<keyword evidence="3" id="KW-1003">Cell membrane</keyword>
<evidence type="ECO:0000256" key="3">
    <source>
        <dbReference type="ARBA" id="ARBA00022475"/>
    </source>
</evidence>
<reference evidence="8 9" key="1">
    <citation type="submission" date="2018-07" db="EMBL/GenBank/DDBJ databases">
        <title>Complete Genome and Methylome Analysis of Deinococcus wulumuqiensis NEB 479.</title>
        <authorList>
            <person name="Fomenkov A."/>
            <person name="Luyten Y."/>
            <person name="Vincze T."/>
            <person name="Anton B.P."/>
            <person name="Clark T."/>
            <person name="Roberts R.J."/>
            <person name="Morgan R.D."/>
        </authorList>
    </citation>
    <scope>NUCLEOTIDE SEQUENCE [LARGE SCALE GENOMIC DNA]</scope>
    <source>
        <strain evidence="8 9">NEB 479</strain>
    </source>
</reference>
<keyword evidence="5 7" id="KW-1133">Transmembrane helix</keyword>
<proteinExistence type="inferred from homology"/>
<organism evidence="8 9">
    <name type="scientific">Deinococcus wulumuqiensis</name>
    <dbReference type="NCBI Taxonomy" id="980427"/>
    <lineage>
        <taxon>Bacteria</taxon>
        <taxon>Thermotogati</taxon>
        <taxon>Deinococcota</taxon>
        <taxon>Deinococci</taxon>
        <taxon>Deinococcales</taxon>
        <taxon>Deinococcaceae</taxon>
        <taxon>Deinococcus</taxon>
    </lineage>
</organism>
<evidence type="ECO:0000256" key="7">
    <source>
        <dbReference type="SAM" id="Phobius"/>
    </source>
</evidence>
<evidence type="ECO:0000256" key="5">
    <source>
        <dbReference type="ARBA" id="ARBA00022989"/>
    </source>
</evidence>
<dbReference type="Proteomes" id="UP000253744">
    <property type="component" value="Chromosome"/>
</dbReference>
<feature type="transmembrane region" description="Helical" evidence="7">
    <location>
        <begin position="28"/>
        <end position="44"/>
    </location>
</feature>
<evidence type="ECO:0000256" key="2">
    <source>
        <dbReference type="ARBA" id="ARBA00006228"/>
    </source>
</evidence>
<gene>
    <name evidence="8" type="ORF">DVJ83_06870</name>
</gene>
<evidence type="ECO:0000313" key="8">
    <source>
        <dbReference type="EMBL" id="AXG98931.1"/>
    </source>
</evidence>
<dbReference type="RefSeq" id="WP_114671856.1">
    <property type="nucleotide sequence ID" value="NZ_CP031158.1"/>
</dbReference>
<dbReference type="Pfam" id="PF01899">
    <property type="entry name" value="MNHE"/>
    <property type="match status" value="1"/>
</dbReference>
<dbReference type="NCBIfam" id="NF006519">
    <property type="entry name" value="PRK08965.1-3"/>
    <property type="match status" value="1"/>
</dbReference>
<name>A0A345IGV9_9DEIO</name>
<evidence type="ECO:0000256" key="4">
    <source>
        <dbReference type="ARBA" id="ARBA00022692"/>
    </source>
</evidence>
<evidence type="ECO:0000256" key="1">
    <source>
        <dbReference type="ARBA" id="ARBA00004651"/>
    </source>
</evidence>
<sequence>MRGLALNLLLAVVWALFSGEVSSRELVVGFLVGFLIVLLFPRALGAERYLERSRGLASFVVFFLRELTVANVQVALMSLRRDPQLNPMIVAVPLRLQSELGLTLLAAAITLMPGTVAMGLSHDRRTLYAHAVGLPTAQAARDSIVEVEEELLRFLQPGSRSFRQGEVLT</sequence>
<dbReference type="KEGG" id="dwu:DVJ83_06870"/>
<evidence type="ECO:0000256" key="6">
    <source>
        <dbReference type="ARBA" id="ARBA00023136"/>
    </source>
</evidence>
<keyword evidence="6 7" id="KW-0472">Membrane</keyword>
<keyword evidence="4 7" id="KW-0812">Transmembrane</keyword>
<feature type="transmembrane region" description="Helical" evidence="7">
    <location>
        <begin position="100"/>
        <end position="120"/>
    </location>
</feature>
<dbReference type="GO" id="GO:0008324">
    <property type="term" value="F:monoatomic cation transmembrane transporter activity"/>
    <property type="evidence" value="ECO:0007669"/>
    <property type="project" value="InterPro"/>
</dbReference>
<comment type="similarity">
    <text evidence="2">Belongs to the CPA3 antiporters (TC 2.A.63) subunit E family.</text>
</comment>